<accession>A0A841FYY2</accession>
<gene>
    <name evidence="1" type="ORF">HNR73_005527</name>
</gene>
<keyword evidence="2" id="KW-1185">Reference proteome</keyword>
<dbReference type="Proteomes" id="UP000548476">
    <property type="component" value="Unassembled WGS sequence"/>
</dbReference>
<dbReference type="RefSeq" id="WP_184790466.1">
    <property type="nucleotide sequence ID" value="NZ_BONT01000054.1"/>
</dbReference>
<evidence type="ECO:0000313" key="1">
    <source>
        <dbReference type="EMBL" id="MBB6037649.1"/>
    </source>
</evidence>
<proteinExistence type="predicted"/>
<sequence>MASDPWATLASHQRGPDGFCRTCRDHWPCAANAQALAALTEAQAKK</sequence>
<evidence type="ECO:0000313" key="2">
    <source>
        <dbReference type="Proteomes" id="UP000548476"/>
    </source>
</evidence>
<organism evidence="1 2">
    <name type="scientific">Phytomonospora endophytica</name>
    <dbReference type="NCBI Taxonomy" id="714109"/>
    <lineage>
        <taxon>Bacteria</taxon>
        <taxon>Bacillati</taxon>
        <taxon>Actinomycetota</taxon>
        <taxon>Actinomycetes</taxon>
        <taxon>Micromonosporales</taxon>
        <taxon>Micromonosporaceae</taxon>
        <taxon>Phytomonospora</taxon>
    </lineage>
</organism>
<name>A0A841FYY2_9ACTN</name>
<comment type="caution">
    <text evidence="1">The sequence shown here is derived from an EMBL/GenBank/DDBJ whole genome shotgun (WGS) entry which is preliminary data.</text>
</comment>
<dbReference type="AlphaFoldDB" id="A0A841FYY2"/>
<dbReference type="EMBL" id="JACHGT010000013">
    <property type="protein sequence ID" value="MBB6037649.1"/>
    <property type="molecule type" value="Genomic_DNA"/>
</dbReference>
<protein>
    <submittedName>
        <fullName evidence="1">Uncharacterized protein</fullName>
    </submittedName>
</protein>
<reference evidence="1 2" key="1">
    <citation type="submission" date="2020-08" db="EMBL/GenBank/DDBJ databases">
        <title>Genomic Encyclopedia of Type Strains, Phase IV (KMG-IV): sequencing the most valuable type-strain genomes for metagenomic binning, comparative biology and taxonomic classification.</title>
        <authorList>
            <person name="Goeker M."/>
        </authorList>
    </citation>
    <scope>NUCLEOTIDE SEQUENCE [LARGE SCALE GENOMIC DNA]</scope>
    <source>
        <strain evidence="1 2">YIM 65646</strain>
    </source>
</reference>